<evidence type="ECO:0000313" key="4">
    <source>
        <dbReference type="Proteomes" id="UP000010847"/>
    </source>
</evidence>
<accession>W0E688</accession>
<dbReference type="eggNOG" id="COG0694">
    <property type="taxonomic scope" value="Bacteria"/>
</dbReference>
<dbReference type="KEGG" id="dmt:DESME_04410"/>
<dbReference type="RefSeq" id="WP_006715104.1">
    <property type="nucleotide sequence ID" value="NZ_CP007032.1"/>
</dbReference>
<dbReference type="Proteomes" id="UP000010847">
    <property type="component" value="Chromosome"/>
</dbReference>
<evidence type="ECO:0000259" key="2">
    <source>
        <dbReference type="Pfam" id="PF01106"/>
    </source>
</evidence>
<dbReference type="InterPro" id="IPR001075">
    <property type="entry name" value="NIF_FeS_clus_asmbl_NifU_C"/>
</dbReference>
<dbReference type="AlphaFoldDB" id="W0E688"/>
<evidence type="ECO:0000313" key="3">
    <source>
        <dbReference type="EMBL" id="AHF06390.1"/>
    </source>
</evidence>
<dbReference type="GO" id="GO:0051536">
    <property type="term" value="F:iron-sulfur cluster binding"/>
    <property type="evidence" value="ECO:0007669"/>
    <property type="project" value="InterPro"/>
</dbReference>
<dbReference type="Pfam" id="PF01106">
    <property type="entry name" value="NifU"/>
    <property type="match status" value="1"/>
</dbReference>
<dbReference type="STRING" id="871968.DESME_04410"/>
<organism evidence="3 4">
    <name type="scientific">Desulfitobacterium metallireducens DSM 15288</name>
    <dbReference type="NCBI Taxonomy" id="871968"/>
    <lineage>
        <taxon>Bacteria</taxon>
        <taxon>Bacillati</taxon>
        <taxon>Bacillota</taxon>
        <taxon>Clostridia</taxon>
        <taxon>Eubacteriales</taxon>
        <taxon>Desulfitobacteriaceae</taxon>
        <taxon>Desulfitobacterium</taxon>
    </lineage>
</organism>
<proteinExistence type="predicted"/>
<gene>
    <name evidence="3" type="ORF">DESME_04410</name>
</gene>
<dbReference type="EMBL" id="CP007032">
    <property type="protein sequence ID" value="AHF06390.1"/>
    <property type="molecule type" value="Genomic_DNA"/>
</dbReference>
<reference evidence="3 4" key="1">
    <citation type="submission" date="2013-12" db="EMBL/GenBank/DDBJ databases">
        <authorList>
            <consortium name="DOE Joint Genome Institute"/>
            <person name="Smidt H."/>
            <person name="Huntemann M."/>
            <person name="Han J."/>
            <person name="Chen A."/>
            <person name="Kyrpides N."/>
            <person name="Mavromatis K."/>
            <person name="Markowitz V."/>
            <person name="Palaniappan K."/>
            <person name="Ivanova N."/>
            <person name="Schaumberg A."/>
            <person name="Pati A."/>
            <person name="Liolios K."/>
            <person name="Nordberg H.P."/>
            <person name="Cantor M.N."/>
            <person name="Hua S.X."/>
            <person name="Woyke T."/>
        </authorList>
    </citation>
    <scope>NUCLEOTIDE SEQUENCE [LARGE SCALE GENOMIC DNA]</scope>
    <source>
        <strain evidence="4">DSM 15288</strain>
    </source>
</reference>
<dbReference type="GO" id="GO:0016226">
    <property type="term" value="P:iron-sulfur cluster assembly"/>
    <property type="evidence" value="ECO:0007669"/>
    <property type="project" value="InterPro"/>
</dbReference>
<keyword evidence="4" id="KW-1185">Reference proteome</keyword>
<dbReference type="Gene3D" id="3.30.300.130">
    <property type="entry name" value="Fe-S cluster assembly (FSCA)"/>
    <property type="match status" value="1"/>
</dbReference>
<name>W0E688_9FIRM</name>
<evidence type="ECO:0000256" key="1">
    <source>
        <dbReference type="ARBA" id="ARBA00049958"/>
    </source>
</evidence>
<dbReference type="OrthoDB" id="9796965at2"/>
<dbReference type="PANTHER" id="PTHR11178">
    <property type="entry name" value="IRON-SULFUR CLUSTER SCAFFOLD PROTEIN NFU-RELATED"/>
    <property type="match status" value="1"/>
</dbReference>
<dbReference type="InterPro" id="IPR034904">
    <property type="entry name" value="FSCA_dom_sf"/>
</dbReference>
<comment type="function">
    <text evidence="1">May be involved in the formation or repair of [Fe-S] clusters present in iron-sulfur proteins.</text>
</comment>
<dbReference type="GO" id="GO:0005506">
    <property type="term" value="F:iron ion binding"/>
    <property type="evidence" value="ECO:0007669"/>
    <property type="project" value="InterPro"/>
</dbReference>
<feature type="domain" description="NIF system FeS cluster assembly NifU C-terminal" evidence="2">
    <location>
        <begin position="4"/>
        <end position="71"/>
    </location>
</feature>
<protein>
    <submittedName>
        <fullName evidence="3">Nitrogen-fixing protein NifU</fullName>
    </submittedName>
</protein>
<dbReference type="SUPFAM" id="SSF117916">
    <property type="entry name" value="Fe-S cluster assembly (FSCA) domain-like"/>
    <property type="match status" value="1"/>
</dbReference>
<sequence>MEVIQSIIERKIRPALQEHKGDIELIEVSSDGFVKVRLIGACSTCPGFQDTLSEFVETTIKAECPEIKGVEALGGVSEALIEEALELLHNGRRKKYGA</sequence>
<dbReference type="HOGENOM" id="CLU_060555_4_0_9"/>